<comment type="subcellular location">
    <subcellularLocation>
        <location evidence="2">Vacuole membrane</location>
        <topology evidence="2">Peripheral membrane protein</topology>
    </subcellularLocation>
</comment>
<comment type="function">
    <text evidence="2">Mediates inactivation of the TORC1 complex in response to amino acid starvation. Required for meiotic nuclear division.</text>
</comment>
<feature type="region of interest" description="Disordered" evidence="3">
    <location>
        <begin position="118"/>
        <end position="158"/>
    </location>
</feature>
<dbReference type="GO" id="GO:1990130">
    <property type="term" value="C:GATOR1 complex"/>
    <property type="evidence" value="ECO:0007669"/>
    <property type="project" value="TreeGrafter"/>
</dbReference>
<dbReference type="GO" id="GO:0010508">
    <property type="term" value="P:positive regulation of autophagy"/>
    <property type="evidence" value="ECO:0007669"/>
    <property type="project" value="TreeGrafter"/>
</dbReference>
<dbReference type="PANTHER" id="PTHR13153">
    <property type="entry name" value="CGTHBA PROTEIN -14 GENE PROTEIN"/>
    <property type="match status" value="1"/>
</dbReference>
<evidence type="ECO:0000256" key="3">
    <source>
        <dbReference type="SAM" id="MobiDB-lite"/>
    </source>
</evidence>
<evidence type="ECO:0000256" key="2">
    <source>
        <dbReference type="RuleBase" id="RU368069"/>
    </source>
</evidence>
<dbReference type="GO" id="GO:0038202">
    <property type="term" value="P:TORC1 signaling"/>
    <property type="evidence" value="ECO:0007669"/>
    <property type="project" value="TreeGrafter"/>
</dbReference>
<dbReference type="GO" id="GO:1904262">
    <property type="term" value="P:negative regulation of TORC1 signaling"/>
    <property type="evidence" value="ECO:0007669"/>
    <property type="project" value="TreeGrafter"/>
</dbReference>
<dbReference type="GO" id="GO:0005774">
    <property type="term" value="C:vacuolar membrane"/>
    <property type="evidence" value="ECO:0007669"/>
    <property type="project" value="UniProtKB-SubCell"/>
</dbReference>
<organism evidence="5 6">
    <name type="scientific">Serendipita vermifera MAFF 305830</name>
    <dbReference type="NCBI Taxonomy" id="933852"/>
    <lineage>
        <taxon>Eukaryota</taxon>
        <taxon>Fungi</taxon>
        <taxon>Dikarya</taxon>
        <taxon>Basidiomycota</taxon>
        <taxon>Agaricomycotina</taxon>
        <taxon>Agaricomycetes</taxon>
        <taxon>Sebacinales</taxon>
        <taxon>Serendipitaceae</taxon>
        <taxon>Serendipita</taxon>
    </lineage>
</organism>
<dbReference type="PANTHER" id="PTHR13153:SF5">
    <property type="entry name" value="GATOR COMPLEX PROTEIN NPRL3"/>
    <property type="match status" value="1"/>
</dbReference>
<evidence type="ECO:0000313" key="5">
    <source>
        <dbReference type="EMBL" id="KIM32760.1"/>
    </source>
</evidence>
<keyword evidence="2" id="KW-0732">Signal</keyword>
<proteinExistence type="inferred from homology"/>
<dbReference type="InterPro" id="IPR005365">
    <property type="entry name" value="Npr3"/>
</dbReference>
<keyword evidence="6" id="KW-1185">Reference proteome</keyword>
<dbReference type="GO" id="GO:0051321">
    <property type="term" value="P:meiotic cell cycle"/>
    <property type="evidence" value="ECO:0007669"/>
    <property type="project" value="UniProtKB-UniRule"/>
</dbReference>
<feature type="compositionally biased region" description="Basic and acidic residues" evidence="3">
    <location>
        <begin position="223"/>
        <end position="237"/>
    </location>
</feature>
<dbReference type="GO" id="GO:0034198">
    <property type="term" value="P:cellular response to amino acid starvation"/>
    <property type="evidence" value="ECO:0007669"/>
    <property type="project" value="TreeGrafter"/>
</dbReference>
<dbReference type="HOGENOM" id="CLU_021922_0_0_1"/>
<protein>
    <recommendedName>
        <fullName evidence="2">Nitrogen permease regulator 3</fullName>
    </recommendedName>
    <alternativeName>
        <fullName evidence="2">Required for meiotic nuclear division protein 11</fullName>
    </alternativeName>
</protein>
<dbReference type="Pfam" id="PF24064">
    <property type="entry name" value="HTH_NPRL3"/>
    <property type="match status" value="1"/>
</dbReference>
<keyword evidence="2" id="KW-0469">Meiosis</keyword>
<accession>A0A0C3B7F1</accession>
<gene>
    <name evidence="5" type="ORF">M408DRAFT_62229</name>
</gene>
<dbReference type="OrthoDB" id="18648at2759"/>
<evidence type="ECO:0000313" key="6">
    <source>
        <dbReference type="Proteomes" id="UP000054097"/>
    </source>
</evidence>
<reference evidence="5 6" key="1">
    <citation type="submission" date="2014-04" db="EMBL/GenBank/DDBJ databases">
        <authorList>
            <consortium name="DOE Joint Genome Institute"/>
            <person name="Kuo A."/>
            <person name="Zuccaro A."/>
            <person name="Kohler A."/>
            <person name="Nagy L.G."/>
            <person name="Floudas D."/>
            <person name="Copeland A."/>
            <person name="Barry K.W."/>
            <person name="Cichocki N."/>
            <person name="Veneault-Fourrey C."/>
            <person name="LaButti K."/>
            <person name="Lindquist E.A."/>
            <person name="Lipzen A."/>
            <person name="Lundell T."/>
            <person name="Morin E."/>
            <person name="Murat C."/>
            <person name="Sun H."/>
            <person name="Tunlid A."/>
            <person name="Henrissat B."/>
            <person name="Grigoriev I.V."/>
            <person name="Hibbett D.S."/>
            <person name="Martin F."/>
            <person name="Nordberg H.P."/>
            <person name="Cantor M.N."/>
            <person name="Hua S.X."/>
        </authorList>
    </citation>
    <scope>NUCLEOTIDE SEQUENCE [LARGE SCALE GENOMIC DNA]</scope>
    <source>
        <strain evidence="5 6">MAFF 305830</strain>
    </source>
</reference>
<feature type="domain" description="GATOR1 complex protein NPRL3 C-terminal HTH" evidence="4">
    <location>
        <begin position="674"/>
        <end position="733"/>
    </location>
</feature>
<name>A0A0C3B7F1_SERVB</name>
<dbReference type="AlphaFoldDB" id="A0A0C3B7F1"/>
<dbReference type="EMBL" id="KN824279">
    <property type="protein sequence ID" value="KIM32760.1"/>
    <property type="molecule type" value="Genomic_DNA"/>
</dbReference>
<comment type="similarity">
    <text evidence="1 2">Belongs to the NPR3 family.</text>
</comment>
<reference evidence="6" key="2">
    <citation type="submission" date="2015-01" db="EMBL/GenBank/DDBJ databases">
        <title>Evolutionary Origins and Diversification of the Mycorrhizal Mutualists.</title>
        <authorList>
            <consortium name="DOE Joint Genome Institute"/>
            <consortium name="Mycorrhizal Genomics Consortium"/>
            <person name="Kohler A."/>
            <person name="Kuo A."/>
            <person name="Nagy L.G."/>
            <person name="Floudas D."/>
            <person name="Copeland A."/>
            <person name="Barry K.W."/>
            <person name="Cichocki N."/>
            <person name="Veneault-Fourrey C."/>
            <person name="LaButti K."/>
            <person name="Lindquist E.A."/>
            <person name="Lipzen A."/>
            <person name="Lundell T."/>
            <person name="Morin E."/>
            <person name="Murat C."/>
            <person name="Riley R."/>
            <person name="Ohm R."/>
            <person name="Sun H."/>
            <person name="Tunlid A."/>
            <person name="Henrissat B."/>
            <person name="Grigoriev I.V."/>
            <person name="Hibbett D.S."/>
            <person name="Martin F."/>
        </authorList>
    </citation>
    <scope>NUCLEOTIDE SEQUENCE [LARGE SCALE GENOMIC DNA]</scope>
    <source>
        <strain evidence="6">MAFF 305830</strain>
    </source>
</reference>
<feature type="region of interest" description="Disordered" evidence="3">
    <location>
        <begin position="219"/>
        <end position="247"/>
    </location>
</feature>
<dbReference type="Pfam" id="PF03666">
    <property type="entry name" value="NPR3"/>
    <property type="match status" value="1"/>
</dbReference>
<evidence type="ECO:0000259" key="4">
    <source>
        <dbReference type="Pfam" id="PF24064"/>
    </source>
</evidence>
<feature type="region of interest" description="Disordered" evidence="3">
    <location>
        <begin position="574"/>
        <end position="623"/>
    </location>
</feature>
<dbReference type="InterPro" id="IPR056603">
    <property type="entry name" value="HTH_NPRL3"/>
</dbReference>
<dbReference type="Proteomes" id="UP000054097">
    <property type="component" value="Unassembled WGS sequence"/>
</dbReference>
<evidence type="ECO:0000256" key="1">
    <source>
        <dbReference type="ARBA" id="ARBA00010546"/>
    </source>
</evidence>
<dbReference type="STRING" id="933852.A0A0C3B7F1"/>
<sequence>MSDPSLLAILFFSSSSKGSHLVFRWPTRPQAVKRLARPLPVARQVDYAWRAAHPTNNRFEPEDRPFAISTLGAQDALGLVKETNASYDSRAPSRGPFSEDGMQSPAYEWKLQDWSDHIGSQGDGSNVPSAKQHRPGGAGAGGSQKNTKVTFDPDTGEHHRDPDFDWVLNYKTKLLAENVFRFDRNLCNQRFELILEELLFLGHPVCIGDEGTWQWEQLYSSPKSKEDERERGERERGTTTTPAANPKDEASLKSFHFILVLDRPDPALGGNANLTRFIDVYYEQLAVKMTAALHYEQSRDGYVEKETDLLVDLIENSESYGQFLESALEKSSLARAIREIFNCVQNQRLAHVTVGEFELDLQMPWYHSELLVGEQDPEGAGEYSVQDERDERWDPGFGKGWRVRRLLPWNTLLFIEGPETSGMEAEPDEMTKFREVLTPDISLADAAALLDWDLEKEVMRMARYMIYLKKAKVSDVVHPKLLNIYVLPARSVTTLSSLSQQFQDAFPPTTPALETILAAVSASPQAFAHFVPSDDHVDLYHQILIWLLKNDTLIMLHVRFRLVATEDVKRAVHKAAQRRKSRSFTQEEERGRRRKPSGPGKKEGDEPQRLLPPPPTPPVDDGTEIDLIAHEARERSSPERRNDIYVEETEEVALDFEVPEQFEESFIMEPGRATPLEQAWIEEIARRRPEQQKRFLVVCKYLDGRTSFDEIQYRSQLKRKHFRTVVVAYDDWLLSLLHP</sequence>